<dbReference type="Pfam" id="PF00141">
    <property type="entry name" value="peroxidase"/>
    <property type="match status" value="1"/>
</dbReference>
<dbReference type="SUPFAM" id="SSF48113">
    <property type="entry name" value="Heme-dependent peroxidases"/>
    <property type="match status" value="1"/>
</dbReference>
<feature type="active site" description="Proton acceptor" evidence="15">
    <location>
        <position position="69"/>
    </location>
</feature>
<dbReference type="Gene3D" id="1.10.420.10">
    <property type="entry name" value="Peroxidase, domain 2"/>
    <property type="match status" value="1"/>
</dbReference>
<evidence type="ECO:0000256" key="6">
    <source>
        <dbReference type="ARBA" id="ARBA00022559"/>
    </source>
</evidence>
<keyword evidence="7 20" id="KW-0349">Heme</keyword>
<evidence type="ECO:0000256" key="7">
    <source>
        <dbReference type="ARBA" id="ARBA00022617"/>
    </source>
</evidence>
<feature type="binding site" evidence="16">
    <location>
        <position position="161"/>
    </location>
    <ligand>
        <name>substrate</name>
    </ligand>
</feature>
<dbReference type="Gramene" id="Tc02v2_t011810.1">
    <property type="protein sequence ID" value="Tc02v2_p011810.1"/>
    <property type="gene ID" value="Tc02v2_g011810"/>
</dbReference>
<feature type="binding site" evidence="17">
    <location>
        <position position="77"/>
    </location>
    <ligand>
        <name>Ca(2+)</name>
        <dbReference type="ChEBI" id="CHEBI:29108"/>
        <label>1</label>
    </ligand>
</feature>
<feature type="chain" id="PRO_5044048067" description="Peroxidase" evidence="20">
    <location>
        <begin position="27"/>
        <end position="328"/>
    </location>
</feature>
<dbReference type="GO" id="GO:0020037">
    <property type="term" value="F:heme binding"/>
    <property type="evidence" value="ECO:0007669"/>
    <property type="project" value="UniProtKB-UniRule"/>
</dbReference>
<feature type="binding site" evidence="17">
    <location>
        <position position="75"/>
    </location>
    <ligand>
        <name>Ca(2+)</name>
        <dbReference type="ChEBI" id="CHEBI:29108"/>
        <label>1</label>
    </ligand>
</feature>
<feature type="binding site" evidence="17">
    <location>
        <position position="192"/>
    </location>
    <ligand>
        <name>Ca(2+)</name>
        <dbReference type="ChEBI" id="CHEBI:29108"/>
        <label>2</label>
    </ligand>
</feature>
<dbReference type="FunFam" id="1.10.420.10:FF:000010">
    <property type="entry name" value="Peroxidase"/>
    <property type="match status" value="1"/>
</dbReference>
<evidence type="ECO:0000313" key="23">
    <source>
        <dbReference type="RefSeq" id="XP_007043009.2"/>
    </source>
</evidence>
<evidence type="ECO:0000259" key="21">
    <source>
        <dbReference type="PROSITE" id="PS50873"/>
    </source>
</evidence>
<protein>
    <recommendedName>
        <fullName evidence="4 20">Peroxidase</fullName>
        <ecNumber evidence="4 20">1.11.1.7</ecNumber>
    </recommendedName>
</protein>
<evidence type="ECO:0000256" key="15">
    <source>
        <dbReference type="PIRSR" id="PIRSR600823-1"/>
    </source>
</evidence>
<comment type="cofactor">
    <cofactor evidence="17 20">
        <name>Ca(2+)</name>
        <dbReference type="ChEBI" id="CHEBI:29108"/>
    </cofactor>
    <text evidence="17 20">Binds 2 calcium ions per subunit.</text>
</comment>
<evidence type="ECO:0000256" key="8">
    <source>
        <dbReference type="ARBA" id="ARBA00022723"/>
    </source>
</evidence>
<name>A0AB32VJ99_THECC</name>
<evidence type="ECO:0000256" key="14">
    <source>
        <dbReference type="ARBA" id="ARBA00023324"/>
    </source>
</evidence>
<feature type="binding site" evidence="17">
    <location>
        <position position="79"/>
    </location>
    <ligand>
        <name>Ca(2+)</name>
        <dbReference type="ChEBI" id="CHEBI:29108"/>
        <label>1</label>
    </ligand>
</feature>
<evidence type="ECO:0000256" key="9">
    <source>
        <dbReference type="ARBA" id="ARBA00022729"/>
    </source>
</evidence>
<evidence type="ECO:0000256" key="19">
    <source>
        <dbReference type="PIRSR" id="PIRSR600823-5"/>
    </source>
</evidence>
<evidence type="ECO:0000256" key="12">
    <source>
        <dbReference type="ARBA" id="ARBA00023004"/>
    </source>
</evidence>
<evidence type="ECO:0000256" key="11">
    <source>
        <dbReference type="ARBA" id="ARBA00023002"/>
    </source>
</evidence>
<dbReference type="PROSITE" id="PS50873">
    <property type="entry name" value="PEROXIDASE_4"/>
    <property type="match status" value="1"/>
</dbReference>
<feature type="disulfide bond" evidence="19">
    <location>
        <begin position="120"/>
        <end position="324"/>
    </location>
</feature>
<feature type="binding site" evidence="17">
    <location>
        <position position="73"/>
    </location>
    <ligand>
        <name>Ca(2+)</name>
        <dbReference type="ChEBI" id="CHEBI:29108"/>
        <label>1</label>
    </ligand>
</feature>
<dbReference type="CDD" id="cd00693">
    <property type="entry name" value="secretory_peroxidase"/>
    <property type="match status" value="1"/>
</dbReference>
<keyword evidence="12 17" id="KW-0408">Iron</keyword>
<dbReference type="PROSITE" id="PS00436">
    <property type="entry name" value="PEROXIDASE_2"/>
    <property type="match status" value="1"/>
</dbReference>
<dbReference type="GO" id="GO:0006979">
    <property type="term" value="P:response to oxidative stress"/>
    <property type="evidence" value="ECO:0007669"/>
    <property type="project" value="UniProtKB-UniRule"/>
</dbReference>
<feature type="domain" description="Plant heme peroxidase family profile" evidence="21">
    <location>
        <begin position="28"/>
        <end position="328"/>
    </location>
</feature>
<dbReference type="GO" id="GO:0042744">
    <property type="term" value="P:hydrogen peroxide catabolic process"/>
    <property type="evidence" value="ECO:0007669"/>
    <property type="project" value="UniProtKB-KW"/>
</dbReference>
<dbReference type="GO" id="GO:0005576">
    <property type="term" value="C:extracellular region"/>
    <property type="evidence" value="ECO:0007669"/>
    <property type="project" value="UniProtKB-SubCell"/>
</dbReference>
<feature type="binding site" evidence="17">
    <location>
        <position position="88"/>
    </location>
    <ligand>
        <name>Ca(2+)</name>
        <dbReference type="ChEBI" id="CHEBI:29108"/>
        <label>1</label>
    </ligand>
</feature>
<evidence type="ECO:0000256" key="13">
    <source>
        <dbReference type="ARBA" id="ARBA00023157"/>
    </source>
</evidence>
<organism evidence="22 23">
    <name type="scientific">Theobroma cacao</name>
    <name type="common">Cacao</name>
    <name type="synonym">Cocoa</name>
    <dbReference type="NCBI Taxonomy" id="3641"/>
    <lineage>
        <taxon>Eukaryota</taxon>
        <taxon>Viridiplantae</taxon>
        <taxon>Streptophyta</taxon>
        <taxon>Embryophyta</taxon>
        <taxon>Tracheophyta</taxon>
        <taxon>Spermatophyta</taxon>
        <taxon>Magnoliopsida</taxon>
        <taxon>eudicotyledons</taxon>
        <taxon>Gunneridae</taxon>
        <taxon>Pentapetalae</taxon>
        <taxon>rosids</taxon>
        <taxon>malvids</taxon>
        <taxon>Malvales</taxon>
        <taxon>Malvaceae</taxon>
        <taxon>Byttnerioideae</taxon>
        <taxon>Theobroma</taxon>
    </lineage>
</organism>
<feature type="binding site" evidence="17">
    <location>
        <position position="252"/>
    </location>
    <ligand>
        <name>Ca(2+)</name>
        <dbReference type="ChEBI" id="CHEBI:29108"/>
        <label>2</label>
    </ligand>
</feature>
<dbReference type="GO" id="GO:0046872">
    <property type="term" value="F:metal ion binding"/>
    <property type="evidence" value="ECO:0007669"/>
    <property type="project" value="UniProtKB-UniRule"/>
</dbReference>
<comment type="cofactor">
    <cofactor evidence="17 20">
        <name>heme b</name>
        <dbReference type="ChEBI" id="CHEBI:60344"/>
    </cofactor>
    <text evidence="17 20">Binds 1 heme b (iron(II)-protoporphyrin IX) group per subunit.</text>
</comment>
<dbReference type="InterPro" id="IPR033905">
    <property type="entry name" value="Secretory_peroxidase"/>
</dbReference>
<evidence type="ECO:0000256" key="16">
    <source>
        <dbReference type="PIRSR" id="PIRSR600823-2"/>
    </source>
</evidence>
<comment type="subcellular location">
    <subcellularLocation>
        <location evidence="20">Secreted</location>
    </subcellularLocation>
</comment>
<dbReference type="Gene3D" id="1.10.520.10">
    <property type="match status" value="1"/>
</dbReference>
<keyword evidence="10 17" id="KW-0106">Calcium</keyword>
<proteinExistence type="inferred from homology"/>
<keyword evidence="5 20" id="KW-0964">Secreted</keyword>
<dbReference type="PANTHER" id="PTHR31235">
    <property type="entry name" value="PEROXIDASE 25-RELATED"/>
    <property type="match status" value="1"/>
</dbReference>
<feature type="disulfide bond" evidence="19">
    <location>
        <begin position="38"/>
        <end position="114"/>
    </location>
</feature>
<dbReference type="GeneID" id="18608323"/>
<keyword evidence="6 20" id="KW-0575">Peroxidase</keyword>
<dbReference type="PRINTS" id="PR00458">
    <property type="entry name" value="PEROXIDASE"/>
</dbReference>
<keyword evidence="8 17" id="KW-0479">Metal-binding</keyword>
<dbReference type="GO" id="GO:0140825">
    <property type="term" value="F:lactoperoxidase activity"/>
    <property type="evidence" value="ECO:0007669"/>
    <property type="project" value="UniProtKB-EC"/>
</dbReference>
<keyword evidence="11 20" id="KW-0560">Oxidoreductase</keyword>
<dbReference type="InterPro" id="IPR000823">
    <property type="entry name" value="Peroxidase_pln"/>
</dbReference>
<dbReference type="InterPro" id="IPR002016">
    <property type="entry name" value="Haem_peroxidase"/>
</dbReference>
<keyword evidence="13 19" id="KW-1015">Disulfide bond</keyword>
<evidence type="ECO:0000256" key="20">
    <source>
        <dbReference type="RuleBase" id="RU362060"/>
    </source>
</evidence>
<evidence type="ECO:0000256" key="10">
    <source>
        <dbReference type="ARBA" id="ARBA00022837"/>
    </source>
</evidence>
<dbReference type="InterPro" id="IPR019793">
    <property type="entry name" value="Peroxidases_heam-ligand_BS"/>
</dbReference>
<reference evidence="22" key="1">
    <citation type="journal article" date="1997" name="Nucleic Acids Res.">
        <title>tRNAscan-SE: a program for improved detection of transfer RNA genes in genomic sequence.</title>
        <authorList>
            <person name="Lowe T.M."/>
            <person name="Eddy S.R."/>
        </authorList>
    </citation>
    <scope>NUCLEOTIDE SEQUENCE [LARGE SCALE GENOMIC DNA]</scope>
    <source>
        <strain evidence="22">r\B97-61/B2</strain>
    </source>
</reference>
<sequence>MDGSCLNGRVLVVTLLLSIAASLGESQGTRVGFYSSTCPRAESIVRSTVQSHFRSDPTVAPGLLRMHFHDCFVQGCDASILIDGPNTEKTAPPNLLLRGYEVIDDAKTQLEAACPGVVSCADILALAARDSVVLTSGATWAVPTGRRDGRVSQASDAASLPGFRDSVDVHKQKFAAKGLNTQDLVALVGGHTIGTTACQFFRYRLYNFTTTGNGADPSINAAFVSQLQALCPENGDGSRRIGLDTGSANRFDNSFFANLRDGRGILESDQKLWTDASTRTVVQRFLGIRGLLGLTFNVEFGRSMVKMSNIEVKTGTAGEIRKVCSRVN</sequence>
<evidence type="ECO:0000256" key="18">
    <source>
        <dbReference type="PIRSR" id="PIRSR600823-4"/>
    </source>
</evidence>
<feature type="binding site" evidence="17">
    <location>
        <position position="244"/>
    </location>
    <ligand>
        <name>Ca(2+)</name>
        <dbReference type="ChEBI" id="CHEBI:29108"/>
        <label>2</label>
    </ligand>
</feature>
<dbReference type="Proteomes" id="UP000694886">
    <property type="component" value="Chromosome 2"/>
</dbReference>
<accession>A0AB32VJ99</accession>
<dbReference type="InterPro" id="IPR010255">
    <property type="entry name" value="Haem_peroxidase_sf"/>
</dbReference>
<evidence type="ECO:0000256" key="2">
    <source>
        <dbReference type="ARBA" id="ARBA00002322"/>
    </source>
</evidence>
<dbReference type="PRINTS" id="PR00461">
    <property type="entry name" value="PLPEROXIDASE"/>
</dbReference>
<dbReference type="EC" id="1.11.1.7" evidence="4 20"/>
<feature type="signal peptide" evidence="20">
    <location>
        <begin position="1"/>
        <end position="26"/>
    </location>
</feature>
<comment type="similarity">
    <text evidence="20">Belongs to the peroxidase family. Classical plant (class III) peroxidase subfamily.</text>
</comment>
<evidence type="ECO:0000256" key="1">
    <source>
        <dbReference type="ARBA" id="ARBA00000189"/>
    </source>
</evidence>
<feature type="disulfide bond" evidence="19">
    <location>
        <begin position="198"/>
        <end position="231"/>
    </location>
</feature>
<dbReference type="AlphaFoldDB" id="A0AB32VJ99"/>
<dbReference type="PROSITE" id="PS00435">
    <property type="entry name" value="PEROXIDASE_1"/>
    <property type="match status" value="1"/>
</dbReference>
<dbReference type="InterPro" id="IPR019794">
    <property type="entry name" value="Peroxidases_AS"/>
</dbReference>
<dbReference type="KEGG" id="tcc:18608323"/>
<dbReference type="RefSeq" id="XP_007043009.2">
    <property type="nucleotide sequence ID" value="XM_007042947.2"/>
</dbReference>
<gene>
    <name evidence="23" type="primary">LOC18608323</name>
</gene>
<evidence type="ECO:0000256" key="4">
    <source>
        <dbReference type="ARBA" id="ARBA00012313"/>
    </source>
</evidence>
<feature type="binding site" description="axial binding residue" evidence="17">
    <location>
        <position position="191"/>
    </location>
    <ligand>
        <name>heme b</name>
        <dbReference type="ChEBI" id="CHEBI:60344"/>
    </ligand>
    <ligandPart>
        <name>Fe</name>
        <dbReference type="ChEBI" id="CHEBI:18248"/>
    </ligandPart>
</feature>
<comment type="catalytic activity">
    <reaction evidence="1 20">
        <text>2 a phenolic donor + H2O2 = 2 a phenolic radical donor + 2 H2O</text>
        <dbReference type="Rhea" id="RHEA:56136"/>
        <dbReference type="ChEBI" id="CHEBI:15377"/>
        <dbReference type="ChEBI" id="CHEBI:16240"/>
        <dbReference type="ChEBI" id="CHEBI:139520"/>
        <dbReference type="ChEBI" id="CHEBI:139521"/>
        <dbReference type="EC" id="1.11.1.7"/>
    </reaction>
</comment>
<evidence type="ECO:0000256" key="5">
    <source>
        <dbReference type="ARBA" id="ARBA00022525"/>
    </source>
</evidence>
<feature type="site" description="Transition state stabilizer" evidence="18">
    <location>
        <position position="65"/>
    </location>
</feature>
<evidence type="ECO:0000313" key="22">
    <source>
        <dbReference type="Proteomes" id="UP000694886"/>
    </source>
</evidence>
<dbReference type="FunFam" id="1.10.520.10:FF:000044">
    <property type="entry name" value="Peroxidase"/>
    <property type="match status" value="1"/>
</dbReference>
<evidence type="ECO:0000256" key="17">
    <source>
        <dbReference type="PIRSR" id="PIRSR600823-3"/>
    </source>
</evidence>
<keyword evidence="9 20" id="KW-0732">Signal</keyword>
<reference evidence="23" key="2">
    <citation type="submission" date="2025-08" db="UniProtKB">
        <authorList>
            <consortium name="RefSeq"/>
        </authorList>
    </citation>
    <scope>IDENTIFICATION</scope>
</reference>
<evidence type="ECO:0000256" key="3">
    <source>
        <dbReference type="ARBA" id="ARBA00006873"/>
    </source>
</evidence>
<comment type="similarity">
    <text evidence="3">Belongs to the peroxidase family. Ascorbate peroxidase subfamily.</text>
</comment>
<feature type="binding site" evidence="17">
    <location>
        <position position="70"/>
    </location>
    <ligand>
        <name>Ca(2+)</name>
        <dbReference type="ChEBI" id="CHEBI:29108"/>
        <label>1</label>
    </ligand>
</feature>
<keyword evidence="14 20" id="KW-0376">Hydrogen peroxide</keyword>
<comment type="function">
    <text evidence="2">Removal of H(2)O(2), oxidation of toxic reductants, biosynthesis and degradation of lignin, suberization, auxin catabolism, response to environmental stresses such as wounding, pathogen attack and oxidative stress. These functions might be dependent on each isozyme/isoform in each plant tissue.</text>
</comment>
<feature type="disulfide bond" evidence="19">
    <location>
        <begin position="71"/>
        <end position="76"/>
    </location>
</feature>